<dbReference type="PANTHER" id="PTHR33146:SF10">
    <property type="entry name" value="STRAND-SPECIFIC NUCLEASE, PUTATIVE-RELATED"/>
    <property type="match status" value="1"/>
</dbReference>
<name>A0A8J6PS14_9FLAO</name>
<evidence type="ECO:0000256" key="7">
    <source>
        <dbReference type="SAM" id="SignalP"/>
    </source>
</evidence>
<keyword evidence="7" id="KW-0732">Signal</keyword>
<keyword evidence="6" id="KW-0325">Glycoprotein</keyword>
<keyword evidence="9" id="KW-1185">Reference proteome</keyword>
<dbReference type="Pfam" id="PF02265">
    <property type="entry name" value="S1-P1_nuclease"/>
    <property type="match status" value="1"/>
</dbReference>
<proteinExistence type="predicted"/>
<dbReference type="CDD" id="cd11010">
    <property type="entry name" value="S1-P1_nuclease"/>
    <property type="match status" value="1"/>
</dbReference>
<evidence type="ECO:0000256" key="5">
    <source>
        <dbReference type="ARBA" id="ARBA00023157"/>
    </source>
</evidence>
<evidence type="ECO:0000256" key="4">
    <source>
        <dbReference type="ARBA" id="ARBA00022801"/>
    </source>
</evidence>
<gene>
    <name evidence="8" type="ORF">ICJ85_03245</name>
</gene>
<comment type="caution">
    <text evidence="8">The sequence shown here is derived from an EMBL/GenBank/DDBJ whole genome shotgun (WGS) entry which is preliminary data.</text>
</comment>
<dbReference type="GO" id="GO:0016788">
    <property type="term" value="F:hydrolase activity, acting on ester bonds"/>
    <property type="evidence" value="ECO:0007669"/>
    <property type="project" value="InterPro"/>
</dbReference>
<organism evidence="8 9">
    <name type="scientific">Aestuariibaculum marinum</name>
    <dbReference type="NCBI Taxonomy" id="2683592"/>
    <lineage>
        <taxon>Bacteria</taxon>
        <taxon>Pseudomonadati</taxon>
        <taxon>Bacteroidota</taxon>
        <taxon>Flavobacteriia</taxon>
        <taxon>Flavobacteriales</taxon>
        <taxon>Flavobacteriaceae</taxon>
    </lineage>
</organism>
<dbReference type="GO" id="GO:0003676">
    <property type="term" value="F:nucleic acid binding"/>
    <property type="evidence" value="ECO:0007669"/>
    <property type="project" value="InterPro"/>
</dbReference>
<dbReference type="RefSeq" id="WP_188222327.1">
    <property type="nucleotide sequence ID" value="NZ_JACVXD010000001.1"/>
</dbReference>
<reference evidence="8 9" key="1">
    <citation type="journal article" date="2018" name="J. Microbiol.">
        <title>Aestuariibaculum marinum sp. nov., a marine bacterium isolated from seawater in South Korea.</title>
        <authorList>
            <person name="Choi J."/>
            <person name="Lee D."/>
            <person name="Jang J.H."/>
            <person name="Cha S."/>
            <person name="Seo T."/>
        </authorList>
    </citation>
    <scope>NUCLEOTIDE SEQUENCE [LARGE SCALE GENOMIC DNA]</scope>
    <source>
        <strain evidence="8 9">IP7</strain>
    </source>
</reference>
<evidence type="ECO:0000256" key="2">
    <source>
        <dbReference type="ARBA" id="ARBA00022723"/>
    </source>
</evidence>
<evidence type="ECO:0000313" key="9">
    <source>
        <dbReference type="Proteomes" id="UP000621516"/>
    </source>
</evidence>
<dbReference type="EMBL" id="JACVXD010000001">
    <property type="protein sequence ID" value="MBD0823027.1"/>
    <property type="molecule type" value="Genomic_DNA"/>
</dbReference>
<dbReference type="InterPro" id="IPR003154">
    <property type="entry name" value="S1/P1nuclease"/>
</dbReference>
<evidence type="ECO:0000256" key="6">
    <source>
        <dbReference type="ARBA" id="ARBA00023180"/>
    </source>
</evidence>
<feature type="chain" id="PRO_5035325427" evidence="7">
    <location>
        <begin position="23"/>
        <end position="262"/>
    </location>
</feature>
<keyword evidence="2" id="KW-0479">Metal-binding</keyword>
<keyword evidence="3" id="KW-0255">Endonuclease</keyword>
<dbReference type="Gene3D" id="1.10.575.10">
    <property type="entry name" value="P1 Nuclease"/>
    <property type="match status" value="1"/>
</dbReference>
<sequence>MKSLALYFITAILCVHTVNLNASTVDDWGATGHRVVGEIAQKYLKGKAKREVKRLLKQHSLAFASTYGDEIKSDKAYNKYYTWHYVNMPFDQSYETSEKNPEGDLVTGIETCKAVLLDKTATDEDKAFHLKMLIHLMGDLHQPMHVGLAEDKGGNDVKLQWFYKDTNLHRVWDSDMIEEYNMGYDELADNADALTKKQIKALQEGTIVDWVNETHDITKEVYASVEPNENLRYRYSYNHFKTVRSQLQIAGIRLAKVLNDIF</sequence>
<dbReference type="GO" id="GO:0046872">
    <property type="term" value="F:metal ion binding"/>
    <property type="evidence" value="ECO:0007669"/>
    <property type="project" value="UniProtKB-KW"/>
</dbReference>
<evidence type="ECO:0000256" key="1">
    <source>
        <dbReference type="ARBA" id="ARBA00022722"/>
    </source>
</evidence>
<dbReference type="GO" id="GO:0004519">
    <property type="term" value="F:endonuclease activity"/>
    <property type="evidence" value="ECO:0007669"/>
    <property type="project" value="UniProtKB-KW"/>
</dbReference>
<keyword evidence="4" id="KW-0378">Hydrolase</keyword>
<evidence type="ECO:0000313" key="8">
    <source>
        <dbReference type="EMBL" id="MBD0823027.1"/>
    </source>
</evidence>
<dbReference type="SUPFAM" id="SSF48537">
    <property type="entry name" value="Phospholipase C/P1 nuclease"/>
    <property type="match status" value="1"/>
</dbReference>
<keyword evidence="5" id="KW-1015">Disulfide bond</keyword>
<dbReference type="Proteomes" id="UP000621516">
    <property type="component" value="Unassembled WGS sequence"/>
</dbReference>
<accession>A0A8J6PS14</accession>
<keyword evidence="1" id="KW-0540">Nuclease</keyword>
<protein>
    <submittedName>
        <fullName evidence="8">S1/P1 nuclease</fullName>
    </submittedName>
</protein>
<feature type="signal peptide" evidence="7">
    <location>
        <begin position="1"/>
        <end position="22"/>
    </location>
</feature>
<dbReference type="PANTHER" id="PTHR33146">
    <property type="entry name" value="ENDONUCLEASE 4"/>
    <property type="match status" value="1"/>
</dbReference>
<dbReference type="GO" id="GO:0006308">
    <property type="term" value="P:DNA catabolic process"/>
    <property type="evidence" value="ECO:0007669"/>
    <property type="project" value="InterPro"/>
</dbReference>
<dbReference type="AlphaFoldDB" id="A0A8J6PS14"/>
<dbReference type="InterPro" id="IPR008947">
    <property type="entry name" value="PLipase_C/P1_nuclease_dom_sf"/>
</dbReference>
<evidence type="ECO:0000256" key="3">
    <source>
        <dbReference type="ARBA" id="ARBA00022759"/>
    </source>
</evidence>